<dbReference type="EMBL" id="JAFFZP010000006">
    <property type="protein sequence ID" value="MBN0986909.1"/>
    <property type="molecule type" value="Genomic_DNA"/>
</dbReference>
<feature type="chain" id="PRO_5045048517" evidence="2">
    <location>
        <begin position="32"/>
        <end position="4503"/>
    </location>
</feature>
<proteinExistence type="inferred from homology"/>
<name>A0ABS2W5C3_9GAMM</name>
<evidence type="ECO:0000313" key="4">
    <source>
        <dbReference type="EMBL" id="MBN0986909.1"/>
    </source>
</evidence>
<dbReference type="Pfam" id="PF18886">
    <property type="entry name" value="DUF5649"/>
    <property type="match status" value="2"/>
</dbReference>
<evidence type="ECO:0000313" key="5">
    <source>
        <dbReference type="Proteomes" id="UP000760472"/>
    </source>
</evidence>
<dbReference type="InterPro" id="IPR006626">
    <property type="entry name" value="PbH1"/>
</dbReference>
<feature type="signal peptide" evidence="2">
    <location>
        <begin position="1"/>
        <end position="31"/>
    </location>
</feature>
<dbReference type="SMART" id="SM00912">
    <property type="entry name" value="Haemagg_act"/>
    <property type="match status" value="1"/>
</dbReference>
<protein>
    <submittedName>
        <fullName evidence="4">Filamentous hemagglutinin N-terminal domain-containing protein</fullName>
    </submittedName>
</protein>
<evidence type="ECO:0000259" key="3">
    <source>
        <dbReference type="SMART" id="SM00912"/>
    </source>
</evidence>
<dbReference type="RefSeq" id="WP_205213154.1">
    <property type="nucleotide sequence ID" value="NZ_JAFFZP010000006.1"/>
</dbReference>
<accession>A0ABS2W5C3</accession>
<dbReference type="InterPro" id="IPR007607">
    <property type="entry name" value="BacA/B"/>
</dbReference>
<dbReference type="InterPro" id="IPR008638">
    <property type="entry name" value="FhaB/CdiA-like_TPS"/>
</dbReference>
<keyword evidence="2" id="KW-0732">Signal</keyword>
<dbReference type="PANTHER" id="PTHR35024:SF4">
    <property type="entry name" value="POLYMER-FORMING CYTOSKELETAL PROTEIN"/>
    <property type="match status" value="1"/>
</dbReference>
<dbReference type="Proteomes" id="UP000760472">
    <property type="component" value="Unassembled WGS sequence"/>
</dbReference>
<dbReference type="InterPro" id="IPR011050">
    <property type="entry name" value="Pectin_lyase_fold/virulence"/>
</dbReference>
<dbReference type="SUPFAM" id="SSF51126">
    <property type="entry name" value="Pectin lyase-like"/>
    <property type="match status" value="1"/>
</dbReference>
<comment type="similarity">
    <text evidence="1">Belongs to the bactofilin family.</text>
</comment>
<dbReference type="PANTHER" id="PTHR35024">
    <property type="entry name" value="HYPOTHETICAL CYTOSOLIC PROTEIN"/>
    <property type="match status" value="1"/>
</dbReference>
<evidence type="ECO:0000256" key="1">
    <source>
        <dbReference type="ARBA" id="ARBA00044755"/>
    </source>
</evidence>
<keyword evidence="5" id="KW-1185">Reference proteome</keyword>
<sequence length="4503" mass="458146">MEWKLKPLVQVIKAIGATSAGSFMFFSGAHAAVDNFNVSSGSGNIARPDAKTTVVTQNSKVMVATVSRLDLAGNELLQHNAQLSGSSVLYKIQDVKASDIQGRIEGNANLKLMVLQNQNGMVFGPNSQVDVNSFVATTLDVDDAAFQSGKLILDGGNSTGVIVNKGLIQAATGGSVALVAGQVDNQGVIIAEKGHVELASGRAVTIDFDGDGLLQLRIEEETTAGSGDAVANSGVIEAQGGEVLLTAKAARDVFTHVVNNTGVIRAGRVSNEGGVIRLVGEGGDTVNSGTLVATSVDGKGGDIDVLGDRVALTGNAVVDASGETGGGTIRIGGDFQGKNPDISNASDTFVGKDVDIKADATTDGDGGRVIVWADKNTSYQGKISARGKGENGVGGSSEVSGKEGLGFTGKVDLSAESGEKGQLLLDPEIIEIVADGDIAALNQIDSVTIQSMLSLADVTLQSSSDIAVNAEVKINSASSLTLDATDNIHINKAINNAGTGDLNFTVGSSAVSQIKLGADVTTLGDQSYNGNVVLADDAKLTSNSVSFNGALDGAHRLRLNGDVSFSSDVGASESLTSIVFNRATDLAVDIFAGTQTFLSDLTLLDDVTLTGNLNAQAISGANNLIVDGDASLNGAVSINSLDITGNSSITSDVQTLAGQRYGKDITLGGDVKLEGSTVTTDGINGAHDLVVFGDLLLAGGGNLNSLVVRGTTELQADVTTTQNQTYNDVVLASNSRLTADRVKFKGTVDGAHRLILDADVNITNDIGSTESLTRVVFNKKVNLEGNISAANQTFMDSLTLNEDVILTGEVTAESVTGPFDLTIDGISGNASFAGAVDVNDLNVSGDTIFASDVHAKTVTIGGRTGIGGAINAESLNITGDTDLGADVTTGLDQVYGGKVVLTNDSKLTANTVSFNDAVDGAHTLRLNADVNLTTDVGASASLKSIVFNRATNLAVDVFAGSQTFLSDLSLANDVTLTGDVNAQVVAGAGNLIIDGNAALNGNVSVNSLTVKGSSTVIGDVTTTLQQSYAKDLTLGSDVQLSGTSISTQGISGGHDLTVIGDLLLADTVSVNDLSATGTTELLADVTTTRDQTYYGDVLLTGDARLTANNVNFGGGVNGAHRLILDAYANINNDIGATEALTSIVFKKTADLAVDIFAGTQTFLSDLNLYDDVTLAGNLNAQTITGGKKLIVDGNSSLNGPVSLNSLDVRGSSTINSDVTTLGNQSYAKEITLGGDVSLSGTNVTTHGISGDYDLAIHGDVVFGDAVSIHNLIVFGKAELQADIMTVLDQNYEGDVALASNSRLIANRVGFNGAVDGTHRLILDAETGLNSNIGATESLTKIVFNKAVNLRGNISAGVQTFNDSLTLADDVTLNGNVSAQMINGPFALTVSGDADLSNLVDISSLDIQGNSNLSNDVLTAGAQNYGGTLLLGNDVVLRGASVTTHGVSGVHNFIIDGTAVIDGAIDTQSLYVNGSASLGADVTTINDQTYRDAVTLTGDAVLTASSLNFNNSIDGAHRLELDAPVINLAREIGATQSLREIVFDQAIALGVDINADTQTFNDTLGLMDNIRLNGSVTAQTVNGPFALTVTGDADLNDLVDISSLDIQGNSKLLADVNTSGTQNYGGTLLLGNDVVLRGASVTTHGVNGAYNFTVDGAAVIDGAIGTQSLYVTGPASLGADVTTIADQIYMGAVTLTGDTLLTGAGLIFSDTIDGTHRLELDASAVNLTGNIGATQSLGEIVFDQAITLGVDIDAGTQTFMDSLTLSDNVSLKGNVTAQMINGPFALAVSGDADLSNLVDISSLDIQGNSNLSNDVLTAGAQNYGGTLLLGNDVVLRGASVTTHGVSGVHNFIIDGTAVIDGAIDTQSLYVNGSASLGADVTTINDQTYRDAVTLTGDAVLTASSLNFNNSIDGAHRLELDAPVINLAREIGATQSLREIVFDQAIALGVDINADTQTFNDTLGLMDNIRLNGSVTAQTVNGPFALTVTGDADLNDLVDISSLDIQGNSKLLADVNTSGTQNYGGTLLLGNDVVLRGASVTTHGVNGAYNFTVDGAAVIDGAIGTQSLYVTGPASLGADVTTIADQAYMGAVTLTGDTVLKGAIVNFDNTIDGAYRLELDALAVNLTGDIGTTLSLREIVFDQGTTLGVDINADTQTFMDSLVLTDNVTLGGNVTAQMINGPFSLTVDGNADLNNVVSTDSLSITGSTDLGGDISTVAGQLYGGPVSLSGDVRLTGSTVDFVSTVDGNHRLFLDAQVSQGDRIGGNQQLHEIVFAKAVDLTADISADVQTYLNHLSLSQDVLLTGEVTTQSVSGLHNLVIHGNANLDGDVTIDDLSVSGHTRLGSLVDAGGITIGGDAIFVDTVIADSLVVDGASDLAADITTTGAQTYNGGLRFSKAITLTGSDIDANGMTGAHNLAVSGNTVQHGTVSVKDLSISGNADFASTVDAGVITIGGNTAITDTVTADSLAIVGETQLGADVSTVASQTYGGAVTLTQDAVLSATTINFDSTVDGNHRLVLDAVVNMSADVGRGQQLSEVVFTRATELAGNLYAGVQTYMSDLTLHQDAVLNGDITAQSVIGPHNLMVNGDAKLQGVVSVNDLTVSGDGSFAASVDAGVMSIGGNALIEGTVTADSLTVGGSSNLAADIQTTGAQRYEGAVTLGDDITLTGSSITANGVAGSHNLTLNGDTNLQGAVDVNNLSVNGSAAFGSTLIADIISITGNTAASDTVTAGSLVVGGDAILAGDITTTGSQSYAGVVTLDNDLTLSGTTITAGGMTGTRDLTIDGDAAMQGAVFVHDLLVSGDADFGATVDAGAISIGGNTSISDAVSAETLIVSGTSDLAAAITTTGTQVYNGAVALSDTVILKATTVTASDVNGAQDLTITGDANLNGVVSVNDLSVTGNAAFASTVNARDINIGGNSVIEDTVSAESLVIQGTTDLGGDITTVAGQVFGGAVTLSNDSNLSATTIDFNSTVDGNHRLVLDAVVNLAGDMGADDALSEVVFNKATDLAVDIYAGVQTYMNGLSLSRNVTLTGDVSAQSVTGPHHLVVSGDADLNGAVSVSDLSIGGAANFASTVQARDVRITGNTTIHDLVTAETLAISGTTDLGADIATVGSQSYTGEVTLSKAVRLSGTKVSANQVSGPYNLTVAADADLQGVVSVNDLTVDGDATIGAAVNAQDIYLGGNTIIEDRINATRLEVVGTTDLGADISTTATQDYQGAITLNQAVTLTGSAVTTQAISGAHHFNVIGDVDVQDAVSVKDLSVTGDTAFASTVNAGDIVIGGNSVIGDVVKADSLSILGNTDLGADVTTVNAQHYTGNVRLTDDATLSATTVSFDGTVDGNHRLVLDAEVSLAGDMGAGEALSEVVFNRATDLAVDIYAGVQTYMNGLSLSRNVTLTGNVSAQSVTGPHHLLVSGDADLNGAVSVSDLSIGGAANFASTVQARDVRIAGNTTIHDLVTADTLAINGTTDLGADITTVGSQNYTGEVTLSKAVRLSGTKVSANQISGPYNLTVAADADLQGVVSVNDLTVNGDTTIGAAVNALDIYLGGNTIIADRINATRLEVVGTTDLGADISTTATQNYQSAVTLNQAVTLTGSAVTTQAVVGGHHFNVVGDADVKGVVSVKDLSVTGDAAFASTVNAGDIVIGGNSVIGDVVNAESLSIFGNTDLGADVTTVNGQHYTGNVRLTDDATLSATTVSFDGTVDGNHRLVLDAVVSLAGDMGAGETLSEVVFNKATDLAVDIYAGVQTYMSDLTLNGDARLTGDVSAQSVQGTNDLTIDGTALLSGAVTINDLTISGDADLASTVDAGAITIAGNAVINDKVSADSLEISGTSDIAADIATAGLQRYTGTVTLKDDVNLSASLVNANRITGGRNLSISGDANLNGTVEVNNLSVSGDAALASSVDAAVISILGSASMEDRIIAESLYVAGASDLAGDVTTTGAQLYAGPVKLMDDLMLSGSSVSINGVSGVQDLAIDGNAELTGVVSVNDLSVSGDADFAATVDTEVLRIGGNGAFYGAVNAQSLTVSGETALGGDITTVAGQSYDGAVSLIDSVNLAGSAITFGRITGNHSLTIQGDVELTSEVSAKRLSVYGNAELYEDVVTSENQLFSGAVGLNNDITLSGKDIAIGTVDGGYALTVNGSGFSTGDIGLNTALNELNIVSDAGFALQKVTVDGDLSLQSNGDIAAYQTLTIAGNLLADIAGDVNFENPLNDFNTVEVTARNASLRDNNSIVLNAVNTSGNLTVTAVDNISDNGHISVDGLGAFQANDTIDLGSWGASEETRFGKLAVSGLDQNRARKVTVIEEDSMHVSKGQADDLTLISELGSITTDTGLTLDVEHNLHLEVRAGENIGSANNPIDFTFSGINGDYSTSTLSLLGDNAFISTQASLLSVRLNTSGSSVLFRSALTDTVLSSSMIDFLNYLFGADEALFNEFVIIFDVKSDGIMLPEDQKDDIFAYIKEGGRSVGYIRQREKFKQLFDLWQKYDTVFTLTVPQRDMIAAG</sequence>
<reference evidence="4 5" key="1">
    <citation type="submission" date="2021-02" db="EMBL/GenBank/DDBJ databases">
        <title>A novel species of genus Amphritea isolated from a fishpond in China.</title>
        <authorList>
            <person name="Lu H."/>
        </authorList>
    </citation>
    <scope>NUCLEOTIDE SEQUENCE [LARGE SCALE GENOMIC DNA]</scope>
    <source>
        <strain evidence="4 5">RP18W</strain>
    </source>
</reference>
<dbReference type="Gene3D" id="2.160.20.10">
    <property type="entry name" value="Single-stranded right-handed beta-helix, Pectin lyase-like"/>
    <property type="match status" value="1"/>
</dbReference>
<organism evidence="4 5">
    <name type="scientific">Amphritea pacifica</name>
    <dbReference type="NCBI Taxonomy" id="2811233"/>
    <lineage>
        <taxon>Bacteria</taxon>
        <taxon>Pseudomonadati</taxon>
        <taxon>Pseudomonadota</taxon>
        <taxon>Gammaproteobacteria</taxon>
        <taxon>Oceanospirillales</taxon>
        <taxon>Oceanospirillaceae</taxon>
        <taxon>Amphritea</taxon>
    </lineage>
</organism>
<dbReference type="NCBIfam" id="TIGR01901">
    <property type="entry name" value="adhes_NPXG"/>
    <property type="match status" value="1"/>
</dbReference>
<gene>
    <name evidence="4" type="ORF">JW498_06010</name>
</gene>
<dbReference type="InterPro" id="IPR012334">
    <property type="entry name" value="Pectin_lyas_fold"/>
</dbReference>
<feature type="domain" description="Filamentous haemagglutinin FhaB/tRNA nuclease CdiA-like TPS" evidence="3">
    <location>
        <begin position="29"/>
        <end position="145"/>
    </location>
</feature>
<dbReference type="InterPro" id="IPR043709">
    <property type="entry name" value="DUF5649"/>
</dbReference>
<evidence type="ECO:0000256" key="2">
    <source>
        <dbReference type="SAM" id="SignalP"/>
    </source>
</evidence>
<dbReference type="SMART" id="SM00710">
    <property type="entry name" value="PbH1"/>
    <property type="match status" value="7"/>
</dbReference>
<comment type="caution">
    <text evidence="4">The sequence shown here is derived from an EMBL/GenBank/DDBJ whole genome shotgun (WGS) entry which is preliminary data.</text>
</comment>